<keyword evidence="1" id="KW-0472">Membrane</keyword>
<feature type="transmembrane region" description="Helical" evidence="1">
    <location>
        <begin position="21"/>
        <end position="40"/>
    </location>
</feature>
<gene>
    <name evidence="2" type="ORF">LX24_02489</name>
</gene>
<name>A0A5S4ZQN0_9FIRM</name>
<evidence type="ECO:0000256" key="1">
    <source>
        <dbReference type="SAM" id="Phobius"/>
    </source>
</evidence>
<accession>A0A5S4ZQN0</accession>
<keyword evidence="1" id="KW-1133">Transmembrane helix</keyword>
<sequence length="41" mass="4656">MAEDKRVSMEEARKDDMKHRRQDYAVIVLGLILVGIAKVVA</sequence>
<organism evidence="2 3">
    <name type="scientific">Desulfallas thermosapovorans DSM 6562</name>
    <dbReference type="NCBI Taxonomy" id="1121431"/>
    <lineage>
        <taxon>Bacteria</taxon>
        <taxon>Bacillati</taxon>
        <taxon>Bacillota</taxon>
        <taxon>Clostridia</taxon>
        <taxon>Eubacteriales</taxon>
        <taxon>Desulfallaceae</taxon>
        <taxon>Desulfallas</taxon>
    </lineage>
</organism>
<reference evidence="2 3" key="1">
    <citation type="submission" date="2019-07" db="EMBL/GenBank/DDBJ databases">
        <title>Genomic Encyclopedia of Type Strains, Phase I: the one thousand microbial genomes (KMG-I) project.</title>
        <authorList>
            <person name="Kyrpides N."/>
        </authorList>
    </citation>
    <scope>NUCLEOTIDE SEQUENCE [LARGE SCALE GENOMIC DNA]</scope>
    <source>
        <strain evidence="2 3">DSM 6562</strain>
    </source>
</reference>
<comment type="caution">
    <text evidence="2">The sequence shown here is derived from an EMBL/GenBank/DDBJ whole genome shotgun (WGS) entry which is preliminary data.</text>
</comment>
<dbReference type="Proteomes" id="UP000323166">
    <property type="component" value="Unassembled WGS sequence"/>
</dbReference>
<evidence type="ECO:0000313" key="2">
    <source>
        <dbReference type="EMBL" id="TYO93925.1"/>
    </source>
</evidence>
<keyword evidence="1" id="KW-0812">Transmembrane</keyword>
<protein>
    <submittedName>
        <fullName evidence="2">Uncharacterized protein</fullName>
    </submittedName>
</protein>
<dbReference type="EMBL" id="VNHM01000016">
    <property type="protein sequence ID" value="TYO93925.1"/>
    <property type="molecule type" value="Genomic_DNA"/>
</dbReference>
<dbReference type="RefSeq" id="WP_279233221.1">
    <property type="nucleotide sequence ID" value="NZ_VNHM01000016.1"/>
</dbReference>
<proteinExistence type="predicted"/>
<keyword evidence="3" id="KW-1185">Reference proteome</keyword>
<dbReference type="AlphaFoldDB" id="A0A5S4ZQN0"/>
<evidence type="ECO:0000313" key="3">
    <source>
        <dbReference type="Proteomes" id="UP000323166"/>
    </source>
</evidence>